<dbReference type="PANTHER" id="PTHR19446">
    <property type="entry name" value="REVERSE TRANSCRIPTASES"/>
    <property type="match status" value="1"/>
</dbReference>
<evidence type="ECO:0000256" key="1">
    <source>
        <dbReference type="SAM" id="MobiDB-lite"/>
    </source>
</evidence>
<proteinExistence type="predicted"/>
<name>A0AAV7NKF2_PLEWA</name>
<sequence length="172" mass="19295">MGRTKKQQPMQAQMTRDQYSLSGGRGCWGDRHVKPPRDSHVAVEHKVDEMHVDLSLIHQDLRGVTGSVNKVEKPAELDLSLTEDEVDCAILALQAGMTLGPDCYPIEYYQRFHQRLVPHLVSTYGEAVQPGLDCATIVVIPKSDLPRDQCFTYRPILLINVDIKIFAKVLAT</sequence>
<protein>
    <submittedName>
        <fullName evidence="2">Uncharacterized protein</fullName>
    </submittedName>
</protein>
<comment type="caution">
    <text evidence="2">The sequence shown here is derived from an EMBL/GenBank/DDBJ whole genome shotgun (WGS) entry which is preliminary data.</text>
</comment>
<gene>
    <name evidence="2" type="ORF">NDU88_003338</name>
</gene>
<reference evidence="2" key="1">
    <citation type="journal article" date="2022" name="bioRxiv">
        <title>Sequencing and chromosome-scale assembly of the giantPleurodeles waltlgenome.</title>
        <authorList>
            <person name="Brown T."/>
            <person name="Elewa A."/>
            <person name="Iarovenko S."/>
            <person name="Subramanian E."/>
            <person name="Araus A.J."/>
            <person name="Petzold A."/>
            <person name="Susuki M."/>
            <person name="Suzuki K.-i.T."/>
            <person name="Hayashi T."/>
            <person name="Toyoda A."/>
            <person name="Oliveira C."/>
            <person name="Osipova E."/>
            <person name="Leigh N.D."/>
            <person name="Simon A."/>
            <person name="Yun M.H."/>
        </authorList>
    </citation>
    <scope>NUCLEOTIDE SEQUENCE</scope>
    <source>
        <strain evidence="2">20211129_DDA</strain>
        <tissue evidence="2">Liver</tissue>
    </source>
</reference>
<dbReference type="AlphaFoldDB" id="A0AAV7NKF2"/>
<feature type="compositionally biased region" description="Polar residues" evidence="1">
    <location>
        <begin position="7"/>
        <end position="21"/>
    </location>
</feature>
<accession>A0AAV7NKF2</accession>
<feature type="region of interest" description="Disordered" evidence="1">
    <location>
        <begin position="1"/>
        <end position="32"/>
    </location>
</feature>
<dbReference type="Proteomes" id="UP001066276">
    <property type="component" value="Chromosome 8"/>
</dbReference>
<dbReference type="EMBL" id="JANPWB010000012">
    <property type="protein sequence ID" value="KAJ1115112.1"/>
    <property type="molecule type" value="Genomic_DNA"/>
</dbReference>
<evidence type="ECO:0000313" key="2">
    <source>
        <dbReference type="EMBL" id="KAJ1115112.1"/>
    </source>
</evidence>
<keyword evidence="3" id="KW-1185">Reference proteome</keyword>
<organism evidence="2 3">
    <name type="scientific">Pleurodeles waltl</name>
    <name type="common">Iberian ribbed newt</name>
    <dbReference type="NCBI Taxonomy" id="8319"/>
    <lineage>
        <taxon>Eukaryota</taxon>
        <taxon>Metazoa</taxon>
        <taxon>Chordata</taxon>
        <taxon>Craniata</taxon>
        <taxon>Vertebrata</taxon>
        <taxon>Euteleostomi</taxon>
        <taxon>Amphibia</taxon>
        <taxon>Batrachia</taxon>
        <taxon>Caudata</taxon>
        <taxon>Salamandroidea</taxon>
        <taxon>Salamandridae</taxon>
        <taxon>Pleurodelinae</taxon>
        <taxon>Pleurodeles</taxon>
    </lineage>
</organism>
<evidence type="ECO:0000313" key="3">
    <source>
        <dbReference type="Proteomes" id="UP001066276"/>
    </source>
</evidence>